<dbReference type="Gene3D" id="3.10.20.30">
    <property type="match status" value="1"/>
</dbReference>
<protein>
    <submittedName>
        <fullName evidence="1">MoaD/ThiS family protein</fullName>
    </submittedName>
</protein>
<dbReference type="InterPro" id="IPR016155">
    <property type="entry name" value="Mopterin_synth/thiamin_S_b"/>
</dbReference>
<dbReference type="EMBL" id="JAGSXH010000009">
    <property type="protein sequence ID" value="MBS2962295.1"/>
    <property type="molecule type" value="Genomic_DNA"/>
</dbReference>
<proteinExistence type="predicted"/>
<comment type="caution">
    <text evidence="1">The sequence shown here is derived from an EMBL/GenBank/DDBJ whole genome shotgun (WGS) entry which is preliminary data.</text>
</comment>
<accession>A0A8J7WMR1</accession>
<gene>
    <name evidence="1" type="ORF">KGA66_04505</name>
</gene>
<reference evidence="1" key="1">
    <citation type="submission" date="2021-04" db="EMBL/GenBank/DDBJ databases">
        <title>Genome based classification of Actinospica acidithermotolerans sp. nov., an actinobacterium isolated from an Indonesian hot spring.</title>
        <authorList>
            <person name="Kusuma A.B."/>
            <person name="Putra K.E."/>
            <person name="Nafisah S."/>
            <person name="Loh J."/>
            <person name="Nouioui I."/>
            <person name="Goodfellow M."/>
        </authorList>
    </citation>
    <scope>NUCLEOTIDE SEQUENCE</scope>
    <source>
        <strain evidence="1">DSM 45618</strain>
    </source>
</reference>
<organism evidence="1 2">
    <name type="scientific">Actinocrinis puniceicyclus</name>
    <dbReference type="NCBI Taxonomy" id="977794"/>
    <lineage>
        <taxon>Bacteria</taxon>
        <taxon>Bacillati</taxon>
        <taxon>Actinomycetota</taxon>
        <taxon>Actinomycetes</taxon>
        <taxon>Catenulisporales</taxon>
        <taxon>Actinospicaceae</taxon>
        <taxon>Actinocrinis</taxon>
    </lineage>
</organism>
<evidence type="ECO:0000313" key="1">
    <source>
        <dbReference type="EMBL" id="MBS2962295.1"/>
    </source>
</evidence>
<name>A0A8J7WMR1_9ACTN</name>
<dbReference type="InterPro" id="IPR012675">
    <property type="entry name" value="Beta-grasp_dom_sf"/>
</dbReference>
<dbReference type="CDD" id="cd17040">
    <property type="entry name" value="Ubl_MoaD_like"/>
    <property type="match status" value="1"/>
</dbReference>
<keyword evidence="2" id="KW-1185">Reference proteome</keyword>
<dbReference type="SUPFAM" id="SSF54285">
    <property type="entry name" value="MoaD/ThiS"/>
    <property type="match status" value="1"/>
</dbReference>
<dbReference type="AlphaFoldDB" id="A0A8J7WMR1"/>
<dbReference type="InterPro" id="IPR003749">
    <property type="entry name" value="ThiS/MoaD-like"/>
</dbReference>
<evidence type="ECO:0000313" key="2">
    <source>
        <dbReference type="Proteomes" id="UP000677913"/>
    </source>
</evidence>
<sequence length="112" mass="11776">MRTARVPLLWRTPSRPREGAKPVRATGTATLRYWAAAREAAGTSEEQTHAATLGAALSGAVAERGADGARLARVLRRCSFLVDGQQVGKRDPETVPLDAGTVVEVLPPFAGG</sequence>
<dbReference type="Pfam" id="PF02597">
    <property type="entry name" value="ThiS"/>
    <property type="match status" value="1"/>
</dbReference>
<dbReference type="Proteomes" id="UP000677913">
    <property type="component" value="Unassembled WGS sequence"/>
</dbReference>